<gene>
    <name evidence="1" type="ORF">PNEJI1_002221</name>
</gene>
<dbReference type="VEuPathDB" id="FungiDB:PNEJI1_002221"/>
<dbReference type="EMBL" id="CAKM01000022">
    <property type="protein sequence ID" value="CCJ28169.1"/>
    <property type="molecule type" value="Genomic_DNA"/>
</dbReference>
<accession>L0P7U5</accession>
<protein>
    <submittedName>
        <fullName evidence="1">Uncharacterized protein</fullName>
    </submittedName>
</protein>
<sequence length="127" mass="15101">MKNWFNKWILTNNFIAYNLTIKVDTGYTSFSTFKFISEKLVKKFKRPFLSTSMSVSLFVSILISYIKCSQIKNCLTYLNFQKMLKDDTNKEILLFNFKKSNVKRYLVEYFKTVLKKNEIVGQSTLRL</sequence>
<dbReference type="AlphaFoldDB" id="L0P7U5"/>
<proteinExistence type="predicted"/>
<dbReference type="Proteomes" id="UP000010422">
    <property type="component" value="Unassembled WGS sequence"/>
</dbReference>
<evidence type="ECO:0000313" key="2">
    <source>
        <dbReference type="Proteomes" id="UP000010422"/>
    </source>
</evidence>
<dbReference type="InParanoid" id="L0P7U5"/>
<comment type="caution">
    <text evidence="1">The sequence shown here is derived from an EMBL/GenBank/DDBJ whole genome shotgun (WGS) entry which is preliminary data.</text>
</comment>
<name>L0P7U5_PNEJI</name>
<organism evidence="2">
    <name type="scientific">Pneumocystis jirovecii</name>
    <name type="common">Human pneumocystis pneumonia agent</name>
    <dbReference type="NCBI Taxonomy" id="42068"/>
    <lineage>
        <taxon>Eukaryota</taxon>
        <taxon>Fungi</taxon>
        <taxon>Dikarya</taxon>
        <taxon>Ascomycota</taxon>
        <taxon>Taphrinomycotina</taxon>
        <taxon>Pneumocystomycetes</taxon>
        <taxon>Pneumocystaceae</taxon>
        <taxon>Pneumocystis</taxon>
    </lineage>
</organism>
<reference evidence="1 2" key="1">
    <citation type="journal article" date="2012" name="MBio">
        <title>De novo assembly of the Pneumocystis jirovecii genome from a single bronchoalveolar lavage fluid specimen from a patient.</title>
        <authorList>
            <person name="Cisse O.H."/>
            <person name="Pagni M."/>
            <person name="Hauser P.M."/>
        </authorList>
    </citation>
    <scope>NUCLEOTIDE SEQUENCE [LARGE SCALE GENOMIC DNA]</scope>
    <source>
        <strain evidence="1 2">SE8</strain>
    </source>
</reference>
<evidence type="ECO:0000313" key="1">
    <source>
        <dbReference type="EMBL" id="CCJ28169.1"/>
    </source>
</evidence>